<gene>
    <name evidence="1" type="ORF">LOOC260_101340</name>
</gene>
<dbReference type="HOGENOM" id="CLU_2569500_0_0_9"/>
<organism evidence="1 2">
    <name type="scientific">Paucilactobacillus hokkaidonensis JCM 18461</name>
    <dbReference type="NCBI Taxonomy" id="1291742"/>
    <lineage>
        <taxon>Bacteria</taxon>
        <taxon>Bacillati</taxon>
        <taxon>Bacillota</taxon>
        <taxon>Bacilli</taxon>
        <taxon>Lactobacillales</taxon>
        <taxon>Lactobacillaceae</taxon>
        <taxon>Paucilactobacillus</taxon>
    </lineage>
</organism>
<dbReference type="STRING" id="1291742.LOOC260_101340"/>
<dbReference type="AlphaFoldDB" id="A0A0A1GR01"/>
<dbReference type="EMBL" id="AP014680">
    <property type="protein sequence ID" value="BAP84712.1"/>
    <property type="molecule type" value="Genomic_DNA"/>
</dbReference>
<name>A0A0A1GR01_9LACO</name>
<reference evidence="1 2" key="1">
    <citation type="submission" date="2014-11" db="EMBL/GenBank/DDBJ databases">
        <title>Complete genome sequence and analysis of Lactobacillus hokkaidonensis LOOC260T.</title>
        <authorList>
            <person name="Tanizawa Y."/>
            <person name="Tohno M."/>
            <person name="Kaminuma E."/>
            <person name="Nakamura Y."/>
            <person name="Arita M."/>
        </authorList>
    </citation>
    <scope>NUCLEOTIDE SEQUENCE [LARGE SCALE GENOMIC DNA]</scope>
    <source>
        <strain evidence="1 2">LOOC260</strain>
    </source>
</reference>
<evidence type="ECO:0000313" key="2">
    <source>
        <dbReference type="Proteomes" id="UP000031620"/>
    </source>
</evidence>
<proteinExistence type="predicted"/>
<evidence type="ECO:0000313" key="1">
    <source>
        <dbReference type="EMBL" id="BAP84712.1"/>
    </source>
</evidence>
<accession>A0A0A1GR01</accession>
<protein>
    <submittedName>
        <fullName evidence="1">Uncharacterized protein</fullName>
    </submittedName>
</protein>
<dbReference type="KEGG" id="lho:LOOC260_101340"/>
<dbReference type="Proteomes" id="UP000031620">
    <property type="component" value="Chromosome"/>
</dbReference>
<sequence>MFILADFIDSLKNLDSLFDLEEQVIRCLREMFQEIVFKYLIQLDETYYLKTRRVDVSIGVQNNPSCVPEFLGFRLRRWPAS</sequence>